<evidence type="ECO:0008006" key="4">
    <source>
        <dbReference type="Google" id="ProtNLM"/>
    </source>
</evidence>
<sequence>MPSTAGPRQSVALDGSEALRLLGSVSLGRIVFTQHALPTIRPVNHLLDNGSIIIRTHEGSALTSHTRHSNASNGSDRPGGSEGSDGPGVVVAYEADDIDPATRLGWSVVVTGYARLVTDPRELARYRALLHPWVQQTMDYTVRIHPDLVTGIRLIAVDEPVAGPPAAE</sequence>
<gene>
    <name evidence="2" type="ORF">GCM10010365_25970</name>
</gene>
<evidence type="ECO:0000256" key="1">
    <source>
        <dbReference type="SAM" id="MobiDB-lite"/>
    </source>
</evidence>
<proteinExistence type="predicted"/>
<evidence type="ECO:0000313" key="2">
    <source>
        <dbReference type="EMBL" id="GGZ05553.1"/>
    </source>
</evidence>
<reference evidence="2" key="1">
    <citation type="journal article" date="2014" name="Int. J. Syst. Evol. Microbiol.">
        <title>Complete genome sequence of Corynebacterium casei LMG S-19264T (=DSM 44701T), isolated from a smear-ripened cheese.</title>
        <authorList>
            <consortium name="US DOE Joint Genome Institute (JGI-PGF)"/>
            <person name="Walter F."/>
            <person name="Albersmeier A."/>
            <person name="Kalinowski J."/>
            <person name="Ruckert C."/>
        </authorList>
    </citation>
    <scope>NUCLEOTIDE SEQUENCE</scope>
    <source>
        <strain evidence="2">JCM 4815</strain>
    </source>
</reference>
<comment type="caution">
    <text evidence="2">The sequence shown here is derived from an EMBL/GenBank/DDBJ whole genome shotgun (WGS) entry which is preliminary data.</text>
</comment>
<dbReference type="InterPro" id="IPR012349">
    <property type="entry name" value="Split_barrel_FMN-bd"/>
</dbReference>
<organism evidence="2 3">
    <name type="scientific">Streptomyces poonensis</name>
    <dbReference type="NCBI Taxonomy" id="68255"/>
    <lineage>
        <taxon>Bacteria</taxon>
        <taxon>Bacillati</taxon>
        <taxon>Actinomycetota</taxon>
        <taxon>Actinomycetes</taxon>
        <taxon>Kitasatosporales</taxon>
        <taxon>Streptomycetaceae</taxon>
        <taxon>Streptomyces</taxon>
    </lineage>
</organism>
<dbReference type="Pfam" id="PF12900">
    <property type="entry name" value="Pyridox_ox_2"/>
    <property type="match status" value="1"/>
</dbReference>
<protein>
    <recommendedName>
        <fullName evidence="4">Pyridoxamine 5'-phosphate oxidase family protein</fullName>
    </recommendedName>
</protein>
<feature type="compositionally biased region" description="Polar residues" evidence="1">
    <location>
        <begin position="61"/>
        <end position="75"/>
    </location>
</feature>
<dbReference type="SUPFAM" id="SSF50475">
    <property type="entry name" value="FMN-binding split barrel"/>
    <property type="match status" value="1"/>
</dbReference>
<evidence type="ECO:0000313" key="3">
    <source>
        <dbReference type="Proteomes" id="UP000622166"/>
    </source>
</evidence>
<name>A0A918UGS7_9ACTN</name>
<feature type="region of interest" description="Disordered" evidence="1">
    <location>
        <begin position="61"/>
        <end position="89"/>
    </location>
</feature>
<dbReference type="Proteomes" id="UP000622166">
    <property type="component" value="Unassembled WGS sequence"/>
</dbReference>
<dbReference type="InterPro" id="IPR024747">
    <property type="entry name" value="Pyridox_Oxase-rel"/>
</dbReference>
<reference evidence="2" key="2">
    <citation type="submission" date="2020-09" db="EMBL/GenBank/DDBJ databases">
        <authorList>
            <person name="Sun Q."/>
            <person name="Ohkuma M."/>
        </authorList>
    </citation>
    <scope>NUCLEOTIDE SEQUENCE</scope>
    <source>
        <strain evidence="2">JCM 4815</strain>
    </source>
</reference>
<dbReference type="Gene3D" id="2.30.110.10">
    <property type="entry name" value="Electron Transport, Fmn-binding Protein, Chain A"/>
    <property type="match status" value="1"/>
</dbReference>
<dbReference type="AlphaFoldDB" id="A0A918UGS7"/>
<dbReference type="EMBL" id="BMVW01000003">
    <property type="protein sequence ID" value="GGZ05553.1"/>
    <property type="molecule type" value="Genomic_DNA"/>
</dbReference>
<accession>A0A918UGS7</accession>
<keyword evidence="3" id="KW-1185">Reference proteome</keyword>